<dbReference type="eggNOG" id="COG2141">
    <property type="taxonomic scope" value="Bacteria"/>
</dbReference>
<feature type="binding site" evidence="6">
    <location>
        <position position="155"/>
    </location>
    <ligand>
        <name>FMN</name>
        <dbReference type="ChEBI" id="CHEBI:58210"/>
    </ligand>
</feature>
<feature type="binding site" evidence="6">
    <location>
        <position position="151"/>
    </location>
    <ligand>
        <name>FMN</name>
        <dbReference type="ChEBI" id="CHEBI:58210"/>
    </ligand>
</feature>
<dbReference type="SUPFAM" id="SSF51679">
    <property type="entry name" value="Bacterial luciferase-like"/>
    <property type="match status" value="1"/>
</dbReference>
<evidence type="ECO:0000313" key="8">
    <source>
        <dbReference type="EMBL" id="AHE54692.1"/>
    </source>
</evidence>
<keyword evidence="4" id="KW-0503">Monooxygenase</keyword>
<dbReference type="PIRSF" id="PIRSF000337">
    <property type="entry name" value="NTA_MOA"/>
    <property type="match status" value="1"/>
</dbReference>
<keyword evidence="1 6" id="KW-0285">Flavoprotein</keyword>
<dbReference type="Proteomes" id="UP000018851">
    <property type="component" value="Chromosome"/>
</dbReference>
<dbReference type="EMBL" id="CP006644">
    <property type="protein sequence ID" value="AHE54692.1"/>
    <property type="molecule type" value="Genomic_DNA"/>
</dbReference>
<feature type="binding site" evidence="6">
    <location>
        <position position="226"/>
    </location>
    <ligand>
        <name>FMN</name>
        <dbReference type="ChEBI" id="CHEBI:58210"/>
    </ligand>
</feature>
<evidence type="ECO:0000256" key="6">
    <source>
        <dbReference type="PIRSR" id="PIRSR000337-1"/>
    </source>
</evidence>
<dbReference type="InterPro" id="IPR036661">
    <property type="entry name" value="Luciferase-like_sf"/>
</dbReference>
<protein>
    <recommendedName>
        <fullName evidence="7">Luciferase-like domain-containing protein</fullName>
    </recommendedName>
</protein>
<feature type="binding site" evidence="6">
    <location>
        <position position="101"/>
    </location>
    <ligand>
        <name>FMN</name>
        <dbReference type="ChEBI" id="CHEBI:58210"/>
    </ligand>
</feature>
<dbReference type="PANTHER" id="PTHR30011">
    <property type="entry name" value="ALKANESULFONATE MONOOXYGENASE-RELATED"/>
    <property type="match status" value="1"/>
</dbReference>
<evidence type="ECO:0000256" key="4">
    <source>
        <dbReference type="ARBA" id="ARBA00023033"/>
    </source>
</evidence>
<dbReference type="InterPro" id="IPR051260">
    <property type="entry name" value="Diverse_substr_monoxygenases"/>
</dbReference>
<keyword evidence="2 6" id="KW-0288">FMN</keyword>
<dbReference type="PANTHER" id="PTHR30011:SF16">
    <property type="entry name" value="C2H2 FINGER DOMAIN TRANSCRIPTION FACTOR (EUROFUNG)-RELATED"/>
    <property type="match status" value="1"/>
</dbReference>
<dbReference type="KEGG" id="ssan:NX02_15040"/>
<dbReference type="InterPro" id="IPR016215">
    <property type="entry name" value="NTA_MOA"/>
</dbReference>
<evidence type="ECO:0000256" key="1">
    <source>
        <dbReference type="ARBA" id="ARBA00022630"/>
    </source>
</evidence>
<proteinExistence type="inferred from homology"/>
<dbReference type="HOGENOM" id="CLU_022256_1_2_5"/>
<accession>W0ADS4</accession>
<name>W0ADS4_9SPHN</name>
<dbReference type="GO" id="GO:0016705">
    <property type="term" value="F:oxidoreductase activity, acting on paired donors, with incorporation or reduction of molecular oxygen"/>
    <property type="evidence" value="ECO:0007669"/>
    <property type="project" value="InterPro"/>
</dbReference>
<reference evidence="8 9" key="1">
    <citation type="submission" date="2013-07" db="EMBL/GenBank/DDBJ databases">
        <title>Completed genome of Sphingomonas sanxanigenens NX02.</title>
        <authorList>
            <person name="Ma T."/>
            <person name="Huang H."/>
            <person name="Wu M."/>
            <person name="Li X."/>
            <person name="Li G."/>
        </authorList>
    </citation>
    <scope>NUCLEOTIDE SEQUENCE [LARGE SCALE GENOMIC DNA]</scope>
    <source>
        <strain evidence="8 9">NX02</strain>
    </source>
</reference>
<evidence type="ECO:0000256" key="3">
    <source>
        <dbReference type="ARBA" id="ARBA00023002"/>
    </source>
</evidence>
<evidence type="ECO:0000259" key="7">
    <source>
        <dbReference type="Pfam" id="PF00296"/>
    </source>
</evidence>
<organism evidence="8 9">
    <name type="scientific">Sphingomonas sanxanigenens DSM 19645 = NX02</name>
    <dbReference type="NCBI Taxonomy" id="1123269"/>
    <lineage>
        <taxon>Bacteria</taxon>
        <taxon>Pseudomonadati</taxon>
        <taxon>Pseudomonadota</taxon>
        <taxon>Alphaproteobacteria</taxon>
        <taxon>Sphingomonadales</taxon>
        <taxon>Sphingomonadaceae</taxon>
        <taxon>Sphingomonas</taxon>
    </lineage>
</organism>
<dbReference type="InterPro" id="IPR011251">
    <property type="entry name" value="Luciferase-like_dom"/>
</dbReference>
<feature type="domain" description="Luciferase-like" evidence="7">
    <location>
        <begin position="32"/>
        <end position="382"/>
    </location>
</feature>
<dbReference type="GO" id="GO:0004497">
    <property type="term" value="F:monooxygenase activity"/>
    <property type="evidence" value="ECO:0007669"/>
    <property type="project" value="UniProtKB-KW"/>
</dbReference>
<dbReference type="STRING" id="1123269.NX02_15040"/>
<feature type="binding site" evidence="6">
    <location>
        <position position="55"/>
    </location>
    <ligand>
        <name>FMN</name>
        <dbReference type="ChEBI" id="CHEBI:58210"/>
    </ligand>
</feature>
<dbReference type="PATRIC" id="fig|1123269.5.peg.2935"/>
<dbReference type="Gene3D" id="3.20.20.30">
    <property type="entry name" value="Luciferase-like domain"/>
    <property type="match status" value="1"/>
</dbReference>
<dbReference type="Pfam" id="PF00296">
    <property type="entry name" value="Bac_luciferase"/>
    <property type="match status" value="1"/>
</dbReference>
<dbReference type="AlphaFoldDB" id="W0ADS4"/>
<keyword evidence="3" id="KW-0560">Oxidoreductase</keyword>
<evidence type="ECO:0000313" key="9">
    <source>
        <dbReference type="Proteomes" id="UP000018851"/>
    </source>
</evidence>
<keyword evidence="9" id="KW-1185">Reference proteome</keyword>
<dbReference type="NCBIfam" id="TIGR03860">
    <property type="entry name" value="FMN_nitrolo"/>
    <property type="match status" value="1"/>
</dbReference>
<comment type="similarity">
    <text evidence="5">Belongs to the NtaA/SnaA/DszA monooxygenase family.</text>
</comment>
<dbReference type="RefSeq" id="WP_025292895.1">
    <property type="nucleotide sequence ID" value="NZ_CP006644.1"/>
</dbReference>
<gene>
    <name evidence="8" type="ORF">NX02_15040</name>
</gene>
<evidence type="ECO:0000256" key="5">
    <source>
        <dbReference type="ARBA" id="ARBA00033748"/>
    </source>
</evidence>
<evidence type="ECO:0000256" key="2">
    <source>
        <dbReference type="ARBA" id="ARBA00022643"/>
    </source>
</evidence>
<sequence>MAEFHLGWFLGPGITVQGWNEPGYAPGYDWTKPDIFQDAARALERACFDVLILEDTSAVPYAYGGSMDYYLRTATMTPKLDPVILTPYLAQATKRLGLAVTMTSTFYPPWLLARSLSTMDHYSDGRIAWNIVTATSDAAAQNYGYDKQFEHDLRYDMADEYVDLCSQLWDAWEADAVVMDPESGLFVDPDKVKAINFEGRFYKSRGPLNVPRSPQGRPVFVAPGGSPRGRKFSGRNADVVLATSGTMADMKKYRDDVRGHAADFGRDPDSLKVMYAVTPILVNSPNEVAGKKAALAEAKKHHMEKGMAAMSFLSGIDFSTFDLDAPIGEIKTNGMQTMLQTFAKHGPQATLRQIMTHSADDGFNQMVGTPEMIAGMMKDIVDEVGGDGFLIAGHIKPSYVSDICDRLVPELQRRGLTRTAYEHETFRENLMAF</sequence>
<dbReference type="OrthoDB" id="9779442at2"/>